<feature type="domain" description="Sensor histidine kinase NatK-like C-terminal" evidence="2">
    <location>
        <begin position="319"/>
        <end position="421"/>
    </location>
</feature>
<dbReference type="AlphaFoldDB" id="A0A645CWW9"/>
<dbReference type="CDD" id="cd16935">
    <property type="entry name" value="HATPase_AgrC-ComD-like"/>
    <property type="match status" value="1"/>
</dbReference>
<dbReference type="InterPro" id="IPR036890">
    <property type="entry name" value="HATPase_C_sf"/>
</dbReference>
<evidence type="ECO:0000313" key="3">
    <source>
        <dbReference type="EMBL" id="MPM81401.1"/>
    </source>
</evidence>
<organism evidence="3">
    <name type="scientific">bioreactor metagenome</name>
    <dbReference type="NCBI Taxonomy" id="1076179"/>
    <lineage>
        <taxon>unclassified sequences</taxon>
        <taxon>metagenomes</taxon>
        <taxon>ecological metagenomes</taxon>
    </lineage>
</organism>
<keyword evidence="1" id="KW-1133">Transmembrane helix</keyword>
<dbReference type="Gene3D" id="3.30.565.10">
    <property type="entry name" value="Histidine kinase-like ATPase, C-terminal domain"/>
    <property type="match status" value="1"/>
</dbReference>
<feature type="transmembrane region" description="Helical" evidence="1">
    <location>
        <begin position="179"/>
        <end position="201"/>
    </location>
</feature>
<feature type="transmembrane region" description="Helical" evidence="1">
    <location>
        <begin position="31"/>
        <end position="54"/>
    </location>
</feature>
<reference evidence="3" key="1">
    <citation type="submission" date="2019-08" db="EMBL/GenBank/DDBJ databases">
        <authorList>
            <person name="Kucharzyk K."/>
            <person name="Murdoch R.W."/>
            <person name="Higgins S."/>
            <person name="Loffler F."/>
        </authorList>
    </citation>
    <scope>NUCLEOTIDE SEQUENCE</scope>
</reference>
<dbReference type="GO" id="GO:0042802">
    <property type="term" value="F:identical protein binding"/>
    <property type="evidence" value="ECO:0007669"/>
    <property type="project" value="TreeGrafter"/>
</dbReference>
<gene>
    <name evidence="3" type="ORF">SDC9_128454</name>
</gene>
<dbReference type="PANTHER" id="PTHR40448:SF1">
    <property type="entry name" value="TWO-COMPONENT SENSOR HISTIDINE KINASE"/>
    <property type="match status" value="1"/>
</dbReference>
<dbReference type="InterPro" id="IPR032834">
    <property type="entry name" value="NatK-like_C"/>
</dbReference>
<accession>A0A645CWW9</accession>
<comment type="caution">
    <text evidence="3">The sequence shown here is derived from an EMBL/GenBank/DDBJ whole genome shotgun (WGS) entry which is preliminary data.</text>
</comment>
<keyword evidence="1" id="KW-0472">Membrane</keyword>
<feature type="transmembrane region" description="Helical" evidence="1">
    <location>
        <begin position="113"/>
        <end position="135"/>
    </location>
</feature>
<feature type="transmembrane region" description="Helical" evidence="1">
    <location>
        <begin position="6"/>
        <end position="24"/>
    </location>
</feature>
<keyword evidence="1" id="KW-0812">Transmembrane</keyword>
<evidence type="ECO:0000256" key="1">
    <source>
        <dbReference type="SAM" id="Phobius"/>
    </source>
</evidence>
<feature type="transmembrane region" description="Helical" evidence="1">
    <location>
        <begin position="147"/>
        <end position="167"/>
    </location>
</feature>
<feature type="transmembrane region" description="Helical" evidence="1">
    <location>
        <begin position="60"/>
        <end position="77"/>
    </location>
</feature>
<dbReference type="SUPFAM" id="SSF55874">
    <property type="entry name" value="ATPase domain of HSP90 chaperone/DNA topoisomerase II/histidine kinase"/>
    <property type="match status" value="1"/>
</dbReference>
<protein>
    <recommendedName>
        <fullName evidence="2">Sensor histidine kinase NatK-like C-terminal domain-containing protein</fullName>
    </recommendedName>
</protein>
<dbReference type="PANTHER" id="PTHR40448">
    <property type="entry name" value="TWO-COMPONENT SENSOR HISTIDINE KINASE"/>
    <property type="match status" value="1"/>
</dbReference>
<name>A0A645CWW9_9ZZZZ</name>
<feature type="transmembrane region" description="Helical" evidence="1">
    <location>
        <begin position="84"/>
        <end position="101"/>
    </location>
</feature>
<proteinExistence type="predicted"/>
<sequence>MFIEINFLAVLIYGVLIMSFLLDIKMNRKNIVFISLYVVLSGLLQIVFYLAYGWKFIEKSYPFIIHLPLLLFFWGFYKKRLACVFFVLFTAYVLTTPRRWIGDVVASFFNYDPNISILVQIIASAFLLLMIYRYLRPFVNRILEYSGSQIILLTVMPALFYFLTYATTVYTDALYRSNILVVGLLGVGLNFCFYSFLAVYFNEITKNFAAQNEQTILQSQIDATKMQIEDYKNAQTQAVIYRHDLRHHLHYLSACISENHLDEAQAYITRINSDVEAAHVVQYCENSAVNLLLSAHVAQAKKSNVDIDIHAVVPMAISMHSTDICVILGNGLENAIRACRKIEKISDRKISVTCRHENKKLMIEICNTFTGEIRFEGDLPYSPEENHGCGVQSIKAAVKKYQGVYSFTADSNIFVMRVIIQ</sequence>
<dbReference type="Pfam" id="PF14501">
    <property type="entry name" value="HATPase_c_5"/>
    <property type="match status" value="1"/>
</dbReference>
<dbReference type="EMBL" id="VSSQ01030757">
    <property type="protein sequence ID" value="MPM81401.1"/>
    <property type="molecule type" value="Genomic_DNA"/>
</dbReference>
<evidence type="ECO:0000259" key="2">
    <source>
        <dbReference type="Pfam" id="PF14501"/>
    </source>
</evidence>